<comment type="caution">
    <text evidence="2">The sequence shown here is derived from an EMBL/GenBank/DDBJ whole genome shotgun (WGS) entry which is preliminary data.</text>
</comment>
<keyword evidence="1" id="KW-0472">Membrane</keyword>
<dbReference type="RefSeq" id="WP_022456903.1">
    <property type="nucleotide sequence ID" value="NZ_JAKZMM010000069.1"/>
</dbReference>
<evidence type="ECO:0000313" key="3">
    <source>
        <dbReference type="Proteomes" id="UP001165444"/>
    </source>
</evidence>
<keyword evidence="1" id="KW-0812">Transmembrane</keyword>
<feature type="transmembrane region" description="Helical" evidence="1">
    <location>
        <begin position="75"/>
        <end position="93"/>
    </location>
</feature>
<feature type="transmembrane region" description="Helical" evidence="1">
    <location>
        <begin position="218"/>
        <end position="239"/>
    </location>
</feature>
<dbReference type="Proteomes" id="UP001165444">
    <property type="component" value="Unassembled WGS sequence"/>
</dbReference>
<accession>A0ABT0C5M1</accession>
<name>A0ABT0C5M1_9BACT</name>
<gene>
    <name evidence="2" type="ORF">MUN53_17090</name>
</gene>
<proteinExistence type="predicted"/>
<feature type="transmembrane region" description="Helical" evidence="1">
    <location>
        <begin position="47"/>
        <end position="63"/>
    </location>
</feature>
<protein>
    <submittedName>
        <fullName evidence="2">DUF6064 family protein</fullName>
    </submittedName>
</protein>
<dbReference type="Pfam" id="PF19540">
    <property type="entry name" value="DUF6064"/>
    <property type="match status" value="1"/>
</dbReference>
<feature type="transmembrane region" description="Helical" evidence="1">
    <location>
        <begin position="105"/>
        <end position="124"/>
    </location>
</feature>
<dbReference type="InterPro" id="IPR045708">
    <property type="entry name" value="DUF6064"/>
</dbReference>
<feature type="transmembrane region" description="Helical" evidence="1">
    <location>
        <begin position="157"/>
        <end position="176"/>
    </location>
</feature>
<organism evidence="2 3">
    <name type="scientific">Parabacteroides faecalis</name>
    <dbReference type="NCBI Taxonomy" id="2924040"/>
    <lineage>
        <taxon>Bacteria</taxon>
        <taxon>Pseudomonadati</taxon>
        <taxon>Bacteroidota</taxon>
        <taxon>Bacteroidia</taxon>
        <taxon>Bacteroidales</taxon>
        <taxon>Tannerellaceae</taxon>
        <taxon>Parabacteroides</taxon>
    </lineage>
</organism>
<evidence type="ECO:0000313" key="2">
    <source>
        <dbReference type="EMBL" id="MCJ2382304.1"/>
    </source>
</evidence>
<sequence>MEIFWQTIAHYNSWSWIYQLIIVGIGILLSVLLFYRPRTWVKNSMKCYLAGVYLWLSIAYYYFDCGTRAYNEVMALIWALLALVWIWDLKVGYTSFNRTRKYDKLAYLLLAMPFVYPVISLLRGLTFPMITSPVMPCSVVVFTLGIMLLFSEKINLFLILCLTHWSVIGLTKTYYFNIPEDFLLSSASVPALYCFFKEYYANYTHQETKPSRQTVKNLLILFCSGIGLILLVTLVKTVFIHSA</sequence>
<feature type="transmembrane region" description="Helical" evidence="1">
    <location>
        <begin position="16"/>
        <end position="35"/>
    </location>
</feature>
<dbReference type="EMBL" id="JAKZMM010000069">
    <property type="protein sequence ID" value="MCJ2382304.1"/>
    <property type="molecule type" value="Genomic_DNA"/>
</dbReference>
<keyword evidence="1" id="KW-1133">Transmembrane helix</keyword>
<keyword evidence="3" id="KW-1185">Reference proteome</keyword>
<feature type="transmembrane region" description="Helical" evidence="1">
    <location>
        <begin position="130"/>
        <end position="150"/>
    </location>
</feature>
<evidence type="ECO:0000256" key="1">
    <source>
        <dbReference type="SAM" id="Phobius"/>
    </source>
</evidence>
<reference evidence="2 3" key="1">
    <citation type="submission" date="2022-03" db="EMBL/GenBank/DDBJ databases">
        <title>Parabacteroides sp. nov. isolated from swine feces.</title>
        <authorList>
            <person name="Bak J.E."/>
        </authorList>
    </citation>
    <scope>NUCLEOTIDE SEQUENCE [LARGE SCALE GENOMIC DNA]</scope>
    <source>
        <strain evidence="2 3">AGMB00274</strain>
    </source>
</reference>